<dbReference type="GO" id="GO:0033179">
    <property type="term" value="C:proton-transporting V-type ATPase, V0 domain"/>
    <property type="evidence" value="ECO:0007669"/>
    <property type="project" value="InterPro"/>
</dbReference>
<keyword evidence="7 9" id="KW-0472">Membrane</keyword>
<keyword evidence="8" id="KW-0175">Coiled coil</keyword>
<protein>
    <submittedName>
        <fullName evidence="10">V-type ATP synthase subunit I</fullName>
    </submittedName>
</protein>
<dbReference type="InterPro" id="IPR002490">
    <property type="entry name" value="V-ATPase_116kDa_su"/>
</dbReference>
<name>A0A2Z4UE55_9FIRM</name>
<dbReference type="AlphaFoldDB" id="A0A2Z4UE55"/>
<comment type="subcellular location">
    <subcellularLocation>
        <location evidence="1">Membrane</location>
        <topology evidence="1">Multi-pass membrane protein</topology>
    </subcellularLocation>
</comment>
<dbReference type="GO" id="GO:0051117">
    <property type="term" value="F:ATPase binding"/>
    <property type="evidence" value="ECO:0007669"/>
    <property type="project" value="TreeGrafter"/>
</dbReference>
<evidence type="ECO:0000256" key="7">
    <source>
        <dbReference type="ARBA" id="ARBA00023136"/>
    </source>
</evidence>
<feature type="transmembrane region" description="Helical" evidence="9">
    <location>
        <begin position="407"/>
        <end position="427"/>
    </location>
</feature>
<comment type="similarity">
    <text evidence="2">Belongs to the V-ATPase 116 kDa subunit family.</text>
</comment>
<dbReference type="GO" id="GO:0016471">
    <property type="term" value="C:vacuolar proton-transporting V-type ATPase complex"/>
    <property type="evidence" value="ECO:0007669"/>
    <property type="project" value="TreeGrafter"/>
</dbReference>
<dbReference type="Gene3D" id="3.30.70.2750">
    <property type="match status" value="1"/>
</dbReference>
<keyword evidence="3" id="KW-0813">Transport</keyword>
<feature type="transmembrane region" description="Helical" evidence="9">
    <location>
        <begin position="610"/>
        <end position="634"/>
    </location>
</feature>
<feature type="coiled-coil region" evidence="8">
    <location>
        <begin position="230"/>
        <end position="260"/>
    </location>
</feature>
<evidence type="ECO:0000313" key="11">
    <source>
        <dbReference type="Proteomes" id="UP000250003"/>
    </source>
</evidence>
<feature type="transmembrane region" description="Helical" evidence="9">
    <location>
        <begin position="462"/>
        <end position="486"/>
    </location>
</feature>
<keyword evidence="4 9" id="KW-0812">Transmembrane</keyword>
<dbReference type="KEGG" id="blau:DQQ01_15165"/>
<dbReference type="OrthoDB" id="9803814at2"/>
<evidence type="ECO:0000256" key="9">
    <source>
        <dbReference type="SAM" id="Phobius"/>
    </source>
</evidence>
<evidence type="ECO:0000313" key="10">
    <source>
        <dbReference type="EMBL" id="AWY99237.1"/>
    </source>
</evidence>
<evidence type="ECO:0000256" key="1">
    <source>
        <dbReference type="ARBA" id="ARBA00004141"/>
    </source>
</evidence>
<evidence type="ECO:0000256" key="8">
    <source>
        <dbReference type="SAM" id="Coils"/>
    </source>
</evidence>
<keyword evidence="6" id="KW-0406">Ion transport</keyword>
<feature type="transmembrane region" description="Helical" evidence="9">
    <location>
        <begin position="586"/>
        <end position="604"/>
    </location>
</feature>
<dbReference type="GO" id="GO:0007035">
    <property type="term" value="P:vacuolar acidification"/>
    <property type="evidence" value="ECO:0007669"/>
    <property type="project" value="TreeGrafter"/>
</dbReference>
<sequence length="678" mass="75839">MAVLQMQKVSICALKKDRKAILEKIQSMGLMEVSGFESEEEGFQMVNTQEERSAFEKNAALADTALDILQEYVPEKVSMFASLEGKNLIEKKEYLEITQREKEILDMAAQVARLHKQIAECKAGVQKLENQIEALTPWLKLDIPVDFKGTRTTAVLIGSIPGTMTLDEIYSLLNEQTPELSGADISILSSERDAVYLAVLCLKKDMAKVEEVLRQSGFAKPSQSMSKIPLQEKEELQKQIEALQKELEECRKEIASYASERENFKLISDYFRARAEKYEVLGQLPQSRKTFILNGYVPAKSLEVFEKTLTENFILSLESMDVPKDEEMPVLLSNNGFSESVEGVLESYGLPKRGEVDPTTVMSFFYVFLFGLMLSDAAYGLIMFLGCFIVLKKFPRMEQSLKKAIKMFMYCGISTLVWGVLFGGYFGDAIDVVARTFFHVEVPEGGLVKALWFVPLNDPMRMLMYSMAFGLIHLFTGLGMKGYMLLKEKKVLDFFCDVVLWYVFLIGLILMLLPSPIFASISQIPPETFPAFVGTAGKVLTIAGALGLLFMSGRSSKNFGLRLALGAYDLYNVTGWLSDVLSYSRLLALGLATGVIASVINQMGSMVGDGIFGAIVFILVFIIGHAMNMAINILGAYVHTNRLQFVEFFGKFYEGGGKPFNPFKLNTKYVDIKEEMNL</sequence>
<reference evidence="11" key="1">
    <citation type="submission" date="2018-06" db="EMBL/GenBank/DDBJ databases">
        <title>Description of Blautia argi sp. nov., a new anaerobic isolated from dog feces.</title>
        <authorList>
            <person name="Chang Y.-H."/>
            <person name="Paek J."/>
            <person name="Shin Y."/>
        </authorList>
    </citation>
    <scope>NUCLEOTIDE SEQUENCE [LARGE SCALE GENOMIC DNA]</scope>
    <source>
        <strain evidence="11">KCTC 15426</strain>
    </source>
</reference>
<dbReference type="Gene3D" id="3.30.70.2170">
    <property type="match status" value="1"/>
</dbReference>
<feature type="transmembrane region" description="Helical" evidence="9">
    <location>
        <begin position="498"/>
        <end position="519"/>
    </location>
</feature>
<accession>A0A2Z4UE55</accession>
<dbReference type="EMBL" id="CP030280">
    <property type="protein sequence ID" value="AWY99237.1"/>
    <property type="molecule type" value="Genomic_DNA"/>
</dbReference>
<feature type="transmembrane region" description="Helical" evidence="9">
    <location>
        <begin position="364"/>
        <end position="391"/>
    </location>
</feature>
<feature type="transmembrane region" description="Helical" evidence="9">
    <location>
        <begin position="531"/>
        <end position="552"/>
    </location>
</feature>
<organism evidence="10 11">
    <name type="scientific">Blautia argi</name>
    <dbReference type="NCBI Taxonomy" id="1912897"/>
    <lineage>
        <taxon>Bacteria</taxon>
        <taxon>Bacillati</taxon>
        <taxon>Bacillota</taxon>
        <taxon>Clostridia</taxon>
        <taxon>Lachnospirales</taxon>
        <taxon>Lachnospiraceae</taxon>
        <taxon>Blautia</taxon>
    </lineage>
</organism>
<dbReference type="Proteomes" id="UP000250003">
    <property type="component" value="Chromosome"/>
</dbReference>
<proteinExistence type="inferred from homology"/>
<dbReference type="Pfam" id="PF01496">
    <property type="entry name" value="V_ATPase_I"/>
    <property type="match status" value="2"/>
</dbReference>
<dbReference type="PANTHER" id="PTHR11629">
    <property type="entry name" value="VACUOLAR PROTON ATPASES"/>
    <property type="match status" value="1"/>
</dbReference>
<keyword evidence="5 9" id="KW-1133">Transmembrane helix</keyword>
<evidence type="ECO:0000256" key="5">
    <source>
        <dbReference type="ARBA" id="ARBA00022989"/>
    </source>
</evidence>
<dbReference type="Gene3D" id="1.20.1460.20">
    <property type="match status" value="1"/>
</dbReference>
<evidence type="ECO:0000256" key="2">
    <source>
        <dbReference type="ARBA" id="ARBA00009904"/>
    </source>
</evidence>
<evidence type="ECO:0000256" key="3">
    <source>
        <dbReference type="ARBA" id="ARBA00022448"/>
    </source>
</evidence>
<dbReference type="RefSeq" id="WP_111920681.1">
    <property type="nucleotide sequence ID" value="NZ_CAUWHR010000006.1"/>
</dbReference>
<gene>
    <name evidence="10" type="ORF">DQQ01_15165</name>
</gene>
<dbReference type="GO" id="GO:0046961">
    <property type="term" value="F:proton-transporting ATPase activity, rotational mechanism"/>
    <property type="evidence" value="ECO:0007669"/>
    <property type="project" value="InterPro"/>
</dbReference>
<keyword evidence="11" id="KW-1185">Reference proteome</keyword>
<dbReference type="PANTHER" id="PTHR11629:SF63">
    <property type="entry name" value="V-TYPE PROTON ATPASE SUBUNIT A"/>
    <property type="match status" value="1"/>
</dbReference>
<evidence type="ECO:0000256" key="4">
    <source>
        <dbReference type="ARBA" id="ARBA00022692"/>
    </source>
</evidence>
<evidence type="ECO:0000256" key="6">
    <source>
        <dbReference type="ARBA" id="ARBA00023065"/>
    </source>
</evidence>